<reference evidence="2 3" key="1">
    <citation type="submission" date="2020-10" db="EMBL/GenBank/DDBJ databases">
        <title>The Coptis chinensis genome and diversification of protoberbering-type alkaloids.</title>
        <authorList>
            <person name="Wang B."/>
            <person name="Shu S."/>
            <person name="Song C."/>
            <person name="Liu Y."/>
        </authorList>
    </citation>
    <scope>NUCLEOTIDE SEQUENCE [LARGE SCALE GENOMIC DNA]</scope>
    <source>
        <strain evidence="2">HL-2020</strain>
        <tissue evidence="2">Leaf</tissue>
    </source>
</reference>
<dbReference type="Pfam" id="PF24758">
    <property type="entry name" value="LRR_At5g56370"/>
    <property type="match status" value="1"/>
</dbReference>
<dbReference type="PANTHER" id="PTHR31900">
    <property type="entry name" value="F-BOX/RNI SUPERFAMILY PROTEIN-RELATED"/>
    <property type="match status" value="1"/>
</dbReference>
<dbReference type="SUPFAM" id="SSF52047">
    <property type="entry name" value="RNI-like"/>
    <property type="match status" value="1"/>
</dbReference>
<accession>A0A835GVL6</accession>
<evidence type="ECO:0000313" key="3">
    <source>
        <dbReference type="Proteomes" id="UP000631114"/>
    </source>
</evidence>
<organism evidence="2 3">
    <name type="scientific">Coptis chinensis</name>
    <dbReference type="NCBI Taxonomy" id="261450"/>
    <lineage>
        <taxon>Eukaryota</taxon>
        <taxon>Viridiplantae</taxon>
        <taxon>Streptophyta</taxon>
        <taxon>Embryophyta</taxon>
        <taxon>Tracheophyta</taxon>
        <taxon>Spermatophyta</taxon>
        <taxon>Magnoliopsida</taxon>
        <taxon>Ranunculales</taxon>
        <taxon>Ranunculaceae</taxon>
        <taxon>Coptidoideae</taxon>
        <taxon>Coptis</taxon>
    </lineage>
</organism>
<sequence length="284" mass="32282">KCWVELPDSLFISKSLRVLKCDCGLEFEPPTSISLPALETLHLSSTLFLKDNIVELLKSCPVLESLMLEDLQLYVLKKFTIYAPQVKHLEIRNWFGLEPARCKIEIYAPNLLSLKCADHMKRDFWVETLCSPHIADFCMQVGMSYEEDNWLPEEQSKKYIMRMMNYLRAVRNVKSLVISPLMVEVLKPWCFSCAKVFSKTSATLGSLSMQFLNLRVMVLENISVIQQHSDSICGILRFLNISPNVETLTVKVTKDVVMDLISGSFAEECCGLGGDECGCFQKSI</sequence>
<protein>
    <recommendedName>
        <fullName evidence="1">F-box/LRR-repeat protein 15/At3g58940/PEG3-like LRR domain-containing protein</fullName>
    </recommendedName>
</protein>
<dbReference type="InterPro" id="IPR055411">
    <property type="entry name" value="LRR_FXL15/At3g58940/PEG3-like"/>
</dbReference>
<name>A0A835GVL6_9MAGN</name>
<evidence type="ECO:0000313" key="2">
    <source>
        <dbReference type="EMBL" id="KAF9588365.1"/>
    </source>
</evidence>
<dbReference type="AlphaFoldDB" id="A0A835GVL6"/>
<dbReference type="Proteomes" id="UP000631114">
    <property type="component" value="Unassembled WGS sequence"/>
</dbReference>
<feature type="domain" description="F-box/LRR-repeat protein 15/At3g58940/PEG3-like LRR" evidence="1">
    <location>
        <begin position="4"/>
        <end position="89"/>
    </location>
</feature>
<dbReference type="OrthoDB" id="612216at2759"/>
<dbReference type="InterPro" id="IPR050232">
    <property type="entry name" value="FBL13/AtMIF1-like"/>
</dbReference>
<keyword evidence="3" id="KW-1185">Reference proteome</keyword>
<feature type="non-terminal residue" evidence="2">
    <location>
        <position position="284"/>
    </location>
</feature>
<evidence type="ECO:0000259" key="1">
    <source>
        <dbReference type="Pfam" id="PF24758"/>
    </source>
</evidence>
<dbReference type="PANTHER" id="PTHR31900:SF30">
    <property type="entry name" value="SUPERFAMILY PROTEIN, PUTATIVE-RELATED"/>
    <property type="match status" value="1"/>
</dbReference>
<dbReference type="EMBL" id="JADFTS010000009">
    <property type="protein sequence ID" value="KAF9588365.1"/>
    <property type="molecule type" value="Genomic_DNA"/>
</dbReference>
<proteinExistence type="predicted"/>
<comment type="caution">
    <text evidence="2">The sequence shown here is derived from an EMBL/GenBank/DDBJ whole genome shotgun (WGS) entry which is preliminary data.</text>
</comment>
<gene>
    <name evidence="2" type="ORF">IFM89_008795</name>
</gene>